<dbReference type="PANTHER" id="PTHR43685:SF2">
    <property type="entry name" value="GLYCOSYLTRANSFERASE 2-LIKE DOMAIN-CONTAINING PROTEIN"/>
    <property type="match status" value="1"/>
</dbReference>
<dbReference type="PANTHER" id="PTHR43685">
    <property type="entry name" value="GLYCOSYLTRANSFERASE"/>
    <property type="match status" value="1"/>
</dbReference>
<dbReference type="AlphaFoldDB" id="A0A1T0B200"/>
<dbReference type="InterPro" id="IPR029044">
    <property type="entry name" value="Nucleotide-diphossugar_trans"/>
</dbReference>
<dbReference type="CDD" id="cd00761">
    <property type="entry name" value="Glyco_tranf_GTA_type"/>
    <property type="match status" value="1"/>
</dbReference>
<keyword evidence="3" id="KW-1185">Reference proteome</keyword>
<keyword evidence="2" id="KW-0808">Transferase</keyword>
<gene>
    <name evidence="2" type="ORF">B0188_05390</name>
</gene>
<name>A0A1T0B200_9PAST</name>
<evidence type="ECO:0000313" key="2">
    <source>
        <dbReference type="EMBL" id="OOS04102.1"/>
    </source>
</evidence>
<reference evidence="2 3" key="1">
    <citation type="submission" date="2017-02" db="EMBL/GenBank/DDBJ databases">
        <title>Draft genome sequence of Haemophilus felis CCUG 31170 type strain.</title>
        <authorList>
            <person name="Engstrom-Jakobsson H."/>
            <person name="Salva-Serra F."/>
            <person name="Thorell K."/>
            <person name="Gonzales-Siles L."/>
            <person name="Karlsson R."/>
            <person name="Boulund F."/>
            <person name="Engstrand L."/>
            <person name="Kristiansson E."/>
            <person name="Moore E."/>
        </authorList>
    </citation>
    <scope>NUCLEOTIDE SEQUENCE [LARGE SCALE GENOMIC DNA]</scope>
    <source>
        <strain evidence="2 3">CCUG 31170</strain>
    </source>
</reference>
<proteinExistence type="predicted"/>
<dbReference type="SUPFAM" id="SSF53448">
    <property type="entry name" value="Nucleotide-diphospho-sugar transferases"/>
    <property type="match status" value="1"/>
</dbReference>
<dbReference type="OrthoDB" id="9801954at2"/>
<dbReference type="GO" id="GO:0016740">
    <property type="term" value="F:transferase activity"/>
    <property type="evidence" value="ECO:0007669"/>
    <property type="project" value="UniProtKB-KW"/>
</dbReference>
<dbReference type="Gene3D" id="3.90.550.10">
    <property type="entry name" value="Spore Coat Polysaccharide Biosynthesis Protein SpsA, Chain A"/>
    <property type="match status" value="1"/>
</dbReference>
<comment type="caution">
    <text evidence="2">The sequence shown here is derived from an EMBL/GenBank/DDBJ whole genome shotgun (WGS) entry which is preliminary data.</text>
</comment>
<accession>A0A1T0B200</accession>
<dbReference type="Pfam" id="PF00535">
    <property type="entry name" value="Glycos_transf_2"/>
    <property type="match status" value="1"/>
</dbReference>
<dbReference type="Proteomes" id="UP000190023">
    <property type="component" value="Unassembled WGS sequence"/>
</dbReference>
<sequence length="294" mass="33408">MFSIIVPSYNRQAEIPSLLDSLSQQTCHNFEVVIVDDCSPQAVALEGSYPFSVTLVRNQQNQGAAQSRNIGVAQAKYDWLLFLDDDDRFLSNKCEVLAQTIAQNPEVNFIYHPAECRMVNEGFTYFTKPYADPQLLTLDNILRVNKIGGMPMLAVKKALFEQVGGLSADLYSLEDYDFVLKLLTAPNFKAKYVPQALTRCVFHTKRASVSTNLGNIEKAIEQIEAKFVKTPQQQQSFALNRLYMLVYPNIMNLSRKAASYYWQMFKLTKNLKMLVIASVILISPKLAINMKRFF</sequence>
<dbReference type="InterPro" id="IPR050834">
    <property type="entry name" value="Glycosyltransf_2"/>
</dbReference>
<protein>
    <submittedName>
        <fullName evidence="2">Glycosyltransferase</fullName>
    </submittedName>
</protein>
<dbReference type="EMBL" id="MUYB01000021">
    <property type="protein sequence ID" value="OOS04102.1"/>
    <property type="molecule type" value="Genomic_DNA"/>
</dbReference>
<dbReference type="STRING" id="123822.B0188_05390"/>
<evidence type="ECO:0000313" key="3">
    <source>
        <dbReference type="Proteomes" id="UP000190023"/>
    </source>
</evidence>
<organism evidence="2 3">
    <name type="scientific">[Haemophilus] felis</name>
    <dbReference type="NCBI Taxonomy" id="123822"/>
    <lineage>
        <taxon>Bacteria</taxon>
        <taxon>Pseudomonadati</taxon>
        <taxon>Pseudomonadota</taxon>
        <taxon>Gammaproteobacteria</taxon>
        <taxon>Pasteurellales</taxon>
        <taxon>Pasteurellaceae</taxon>
    </lineage>
</organism>
<evidence type="ECO:0000259" key="1">
    <source>
        <dbReference type="Pfam" id="PF00535"/>
    </source>
</evidence>
<dbReference type="InterPro" id="IPR001173">
    <property type="entry name" value="Glyco_trans_2-like"/>
</dbReference>
<feature type="domain" description="Glycosyltransferase 2-like" evidence="1">
    <location>
        <begin position="3"/>
        <end position="128"/>
    </location>
</feature>